<evidence type="ECO:0000256" key="1">
    <source>
        <dbReference type="SAM" id="SignalP"/>
    </source>
</evidence>
<sequence length="148" mass="17020">MKKLALLVVGVLVSMQVMFADSEKPIAFEQLPQAAQTFVKKNFPDAKVAFVKQETDFLKKSYDLVFINGDKLEFDSDGNWKEMKCRTLTVPASAIPAGINKFVTENYPDAKVVHIEKDRYEYEVKLSNFWEIKFDLKCNVIDLDRDND</sequence>
<dbReference type="Gene3D" id="3.40.1420.30">
    <property type="match status" value="1"/>
</dbReference>
<protein>
    <submittedName>
        <fullName evidence="3">PepSY-like domain-containing protein</fullName>
    </submittedName>
</protein>
<evidence type="ECO:0000259" key="2">
    <source>
        <dbReference type="Pfam" id="PF11396"/>
    </source>
</evidence>
<reference evidence="3 4" key="1">
    <citation type="submission" date="2020-08" db="EMBL/GenBank/DDBJ databases">
        <title>A Genomic Blueprint of the Chicken Gut Microbiome.</title>
        <authorList>
            <person name="Gilroy R."/>
            <person name="Ravi A."/>
            <person name="Getino M."/>
            <person name="Pursley I."/>
            <person name="Horton D.L."/>
            <person name="Alikhan N.-F."/>
            <person name="Baker D."/>
            <person name="Gharbi K."/>
            <person name="Hall N."/>
            <person name="Watson M."/>
            <person name="Adriaenssens E.M."/>
            <person name="Foster-Nyarko E."/>
            <person name="Jarju S."/>
            <person name="Secka A."/>
            <person name="Antonio M."/>
            <person name="Oren A."/>
            <person name="Chaudhuri R."/>
            <person name="La Ragione R.M."/>
            <person name="Hildebrand F."/>
            <person name="Pallen M.J."/>
        </authorList>
    </citation>
    <scope>NUCLEOTIDE SEQUENCE [LARGE SCALE GENOMIC DNA]</scope>
    <source>
        <strain evidence="3 4">Sa1YUN3</strain>
    </source>
</reference>
<dbReference type="Proteomes" id="UP000616346">
    <property type="component" value="Unassembled WGS sequence"/>
</dbReference>
<dbReference type="RefSeq" id="WP_191709652.1">
    <property type="nucleotide sequence ID" value="NZ_JACSPQ010000001.1"/>
</dbReference>
<accession>A0ABR8V9F1</accession>
<name>A0ABR8V9F1_9BACT</name>
<feature type="signal peptide" evidence="1">
    <location>
        <begin position="1"/>
        <end position="19"/>
    </location>
</feature>
<keyword evidence="1" id="KW-0732">Signal</keyword>
<feature type="domain" description="Putative beta-lactamase-inhibitor-like PepSY-like" evidence="2">
    <location>
        <begin position="60"/>
        <end position="141"/>
    </location>
</feature>
<dbReference type="InterPro" id="IPR021533">
    <property type="entry name" value="PepSY-like"/>
</dbReference>
<gene>
    <name evidence="3" type="ORF">H9626_04130</name>
</gene>
<dbReference type="SUPFAM" id="SSF160574">
    <property type="entry name" value="BT0923-like"/>
    <property type="match status" value="1"/>
</dbReference>
<dbReference type="Pfam" id="PF11396">
    <property type="entry name" value="PepSY_like"/>
    <property type="match status" value="2"/>
</dbReference>
<proteinExistence type="predicted"/>
<dbReference type="EMBL" id="JACSPQ010000001">
    <property type="protein sequence ID" value="MBD8001404.1"/>
    <property type="molecule type" value="Genomic_DNA"/>
</dbReference>
<keyword evidence="4" id="KW-1185">Reference proteome</keyword>
<feature type="domain" description="Putative beta-lactamase-inhibitor-like PepSY-like" evidence="2">
    <location>
        <begin position="23"/>
        <end position="54"/>
    </location>
</feature>
<evidence type="ECO:0000313" key="4">
    <source>
        <dbReference type="Proteomes" id="UP000616346"/>
    </source>
</evidence>
<comment type="caution">
    <text evidence="3">The sequence shown here is derived from an EMBL/GenBank/DDBJ whole genome shotgun (WGS) entry which is preliminary data.</text>
</comment>
<organism evidence="3 4">
    <name type="scientific">Phocaeicola faecium</name>
    <dbReference type="NCBI Taxonomy" id="2762213"/>
    <lineage>
        <taxon>Bacteria</taxon>
        <taxon>Pseudomonadati</taxon>
        <taxon>Bacteroidota</taxon>
        <taxon>Bacteroidia</taxon>
        <taxon>Bacteroidales</taxon>
        <taxon>Bacteroidaceae</taxon>
        <taxon>Phocaeicola</taxon>
    </lineage>
</organism>
<feature type="chain" id="PRO_5046855870" evidence="1">
    <location>
        <begin position="20"/>
        <end position="148"/>
    </location>
</feature>
<evidence type="ECO:0000313" key="3">
    <source>
        <dbReference type="EMBL" id="MBD8001404.1"/>
    </source>
</evidence>